<dbReference type="GeneID" id="37269597"/>
<keyword evidence="2" id="KW-0813">Transport</keyword>
<dbReference type="InterPro" id="IPR020846">
    <property type="entry name" value="MFS_dom"/>
</dbReference>
<dbReference type="SUPFAM" id="SSF103473">
    <property type="entry name" value="MFS general substrate transporter"/>
    <property type="match status" value="1"/>
</dbReference>
<evidence type="ECO:0000256" key="5">
    <source>
        <dbReference type="ARBA" id="ARBA00023136"/>
    </source>
</evidence>
<proteinExistence type="predicted"/>
<organism evidence="9 10">
    <name type="scientific">Tilletiopsis washingtonensis</name>
    <dbReference type="NCBI Taxonomy" id="58919"/>
    <lineage>
        <taxon>Eukaryota</taxon>
        <taxon>Fungi</taxon>
        <taxon>Dikarya</taxon>
        <taxon>Basidiomycota</taxon>
        <taxon>Ustilaginomycotina</taxon>
        <taxon>Exobasidiomycetes</taxon>
        <taxon>Entylomatales</taxon>
        <taxon>Entylomatales incertae sedis</taxon>
        <taxon>Tilletiopsis</taxon>
    </lineage>
</organism>
<dbReference type="STRING" id="58919.A0A316ZCF0"/>
<dbReference type="AlphaFoldDB" id="A0A316ZCF0"/>
<name>A0A316ZCF0_9BASI</name>
<feature type="domain" description="Major facilitator superfamily (MFS) profile" evidence="8">
    <location>
        <begin position="68"/>
        <end position="565"/>
    </location>
</feature>
<dbReference type="OrthoDB" id="3437016at2759"/>
<dbReference type="Gene3D" id="1.20.1720.10">
    <property type="entry name" value="Multidrug resistance protein D"/>
    <property type="match status" value="1"/>
</dbReference>
<dbReference type="InterPro" id="IPR011701">
    <property type="entry name" value="MFS"/>
</dbReference>
<feature type="region of interest" description="Disordered" evidence="6">
    <location>
        <begin position="567"/>
        <end position="590"/>
    </location>
</feature>
<feature type="transmembrane region" description="Helical" evidence="7">
    <location>
        <begin position="537"/>
        <end position="560"/>
    </location>
</feature>
<feature type="transmembrane region" description="Helical" evidence="7">
    <location>
        <begin position="164"/>
        <end position="183"/>
    </location>
</feature>
<dbReference type="GO" id="GO:0015174">
    <property type="term" value="F:basic amino acid transmembrane transporter activity"/>
    <property type="evidence" value="ECO:0007669"/>
    <property type="project" value="TreeGrafter"/>
</dbReference>
<dbReference type="GO" id="GO:0005886">
    <property type="term" value="C:plasma membrane"/>
    <property type="evidence" value="ECO:0007669"/>
    <property type="project" value="TreeGrafter"/>
</dbReference>
<feature type="transmembrane region" description="Helical" evidence="7">
    <location>
        <begin position="376"/>
        <end position="396"/>
    </location>
</feature>
<dbReference type="GO" id="GO:0012505">
    <property type="term" value="C:endomembrane system"/>
    <property type="evidence" value="ECO:0007669"/>
    <property type="project" value="UniProtKB-SubCell"/>
</dbReference>
<accession>A0A316ZCF0</accession>
<feature type="transmembrane region" description="Helical" evidence="7">
    <location>
        <begin position="64"/>
        <end position="90"/>
    </location>
</feature>
<feature type="transmembrane region" description="Helical" evidence="7">
    <location>
        <begin position="219"/>
        <end position="241"/>
    </location>
</feature>
<dbReference type="PROSITE" id="PS50850">
    <property type="entry name" value="MFS"/>
    <property type="match status" value="1"/>
</dbReference>
<dbReference type="Pfam" id="PF07690">
    <property type="entry name" value="MFS_1"/>
    <property type="match status" value="1"/>
</dbReference>
<dbReference type="Proteomes" id="UP000245946">
    <property type="component" value="Unassembled WGS sequence"/>
</dbReference>
<feature type="transmembrane region" description="Helical" evidence="7">
    <location>
        <begin position="434"/>
        <end position="456"/>
    </location>
</feature>
<feature type="transmembrane region" description="Helical" evidence="7">
    <location>
        <begin position="468"/>
        <end position="489"/>
    </location>
</feature>
<evidence type="ECO:0000313" key="10">
    <source>
        <dbReference type="Proteomes" id="UP000245946"/>
    </source>
</evidence>
<feature type="transmembrane region" description="Helical" evidence="7">
    <location>
        <begin position="102"/>
        <end position="121"/>
    </location>
</feature>
<evidence type="ECO:0000256" key="3">
    <source>
        <dbReference type="ARBA" id="ARBA00022692"/>
    </source>
</evidence>
<gene>
    <name evidence="9" type="ORF">FA09DRAFT_329149</name>
</gene>
<comment type="subcellular location">
    <subcellularLocation>
        <location evidence="1">Endomembrane system</location>
        <topology evidence="1">Multi-pass membrane protein</topology>
    </subcellularLocation>
</comment>
<feature type="region of interest" description="Disordered" evidence="6">
    <location>
        <begin position="1"/>
        <end position="50"/>
    </location>
</feature>
<keyword evidence="5 7" id="KW-0472">Membrane</keyword>
<dbReference type="RefSeq" id="XP_025599500.1">
    <property type="nucleotide sequence ID" value="XM_025742053.1"/>
</dbReference>
<dbReference type="PANTHER" id="PTHR23501">
    <property type="entry name" value="MAJOR FACILITATOR SUPERFAMILY"/>
    <property type="match status" value="1"/>
</dbReference>
<dbReference type="Gene3D" id="1.20.1250.20">
    <property type="entry name" value="MFS general substrate transporter like domains"/>
    <property type="match status" value="1"/>
</dbReference>
<evidence type="ECO:0000256" key="2">
    <source>
        <dbReference type="ARBA" id="ARBA00022448"/>
    </source>
</evidence>
<feature type="transmembrane region" description="Helical" evidence="7">
    <location>
        <begin position="302"/>
        <end position="320"/>
    </location>
</feature>
<dbReference type="GO" id="GO:0000329">
    <property type="term" value="C:fungal-type vacuole membrane"/>
    <property type="evidence" value="ECO:0007669"/>
    <property type="project" value="TreeGrafter"/>
</dbReference>
<feature type="transmembrane region" description="Helical" evidence="7">
    <location>
        <begin position="133"/>
        <end position="158"/>
    </location>
</feature>
<dbReference type="PANTHER" id="PTHR23501:SF191">
    <property type="entry name" value="VACUOLAR BASIC AMINO ACID TRANSPORTER 4"/>
    <property type="match status" value="1"/>
</dbReference>
<feature type="compositionally biased region" description="Low complexity" evidence="6">
    <location>
        <begin position="19"/>
        <end position="32"/>
    </location>
</feature>
<feature type="transmembrane region" description="Helical" evidence="7">
    <location>
        <begin position="340"/>
        <end position="364"/>
    </location>
</feature>
<feature type="transmembrane region" description="Helical" evidence="7">
    <location>
        <begin position="190"/>
        <end position="213"/>
    </location>
</feature>
<reference evidence="9 10" key="1">
    <citation type="journal article" date="2018" name="Mol. Biol. Evol.">
        <title>Broad Genomic Sampling Reveals a Smut Pathogenic Ancestry of the Fungal Clade Ustilaginomycotina.</title>
        <authorList>
            <person name="Kijpornyongpan T."/>
            <person name="Mondo S.J."/>
            <person name="Barry K."/>
            <person name="Sandor L."/>
            <person name="Lee J."/>
            <person name="Lipzen A."/>
            <person name="Pangilinan J."/>
            <person name="LaButti K."/>
            <person name="Hainaut M."/>
            <person name="Henrissat B."/>
            <person name="Grigoriev I.V."/>
            <person name="Spatafora J.W."/>
            <person name="Aime M.C."/>
        </authorList>
    </citation>
    <scope>NUCLEOTIDE SEQUENCE [LARGE SCALE GENOMIC DNA]</scope>
    <source>
        <strain evidence="9 10">MCA 4186</strain>
    </source>
</reference>
<dbReference type="InterPro" id="IPR036259">
    <property type="entry name" value="MFS_trans_sf"/>
</dbReference>
<feature type="transmembrane region" description="Helical" evidence="7">
    <location>
        <begin position="403"/>
        <end position="422"/>
    </location>
</feature>
<dbReference type="EMBL" id="KZ819289">
    <property type="protein sequence ID" value="PWN99221.1"/>
    <property type="molecule type" value="Genomic_DNA"/>
</dbReference>
<evidence type="ECO:0000256" key="4">
    <source>
        <dbReference type="ARBA" id="ARBA00022989"/>
    </source>
</evidence>
<evidence type="ECO:0000259" key="8">
    <source>
        <dbReference type="PROSITE" id="PS50850"/>
    </source>
</evidence>
<sequence>MASSAPAASERTPLLAPQAARASADSSSEAVSPGGSTTAEPAPADAEAEHEAFERAKEALPLSILVPSILSLFTVLFLAALDGTLTVTLVSSISSSFSAAELLPWLGLSYMLSTCVFSPIYGKLSDVVGRKPAILTALVLFMLGTGLCSTATSMAYLIAARAVAGMGGGGLLTCTSIILTDLLPLRKRGLFQGLTQIIFSIGSALGGPVGGFLTEALGWRAAFGVQVPLLGLSTLAIVIFLRLPPHPSSSGPTSTAGFSSRAMTLLGRMDLLGSLFLVTSLLSLLFGLSLLSASRLPFSHPAVYSCLLAFPLLAAAFVYVESIVKEPVLPLRLLRQRTTVCASLFYLLSSAAITGLFFHLPLYFEAVLLQSPRQAGLHFIPLSVFTSLGSVGAGLYMKWSGRYWWLLLACNVATVTSTAYLATWNERTSDIGTWLGITPCGGGAGAYTIMLVAVISSLGRADQAAANGLIYLMRGLGQVVGLSLLGALFQELLATQLNARITGPHARETIERLRHDTTYILRLGDKLQKEATASYAFAFRGMMLAVTVLSVLCILLGMGVREHSLGGEKKADEEGAPAGPAAAASQEERA</sequence>
<protein>
    <submittedName>
        <fullName evidence="9">MFS general substrate transporter</fullName>
    </submittedName>
</protein>
<feature type="transmembrane region" description="Helical" evidence="7">
    <location>
        <begin position="271"/>
        <end position="290"/>
    </location>
</feature>
<evidence type="ECO:0000256" key="7">
    <source>
        <dbReference type="SAM" id="Phobius"/>
    </source>
</evidence>
<evidence type="ECO:0000313" key="9">
    <source>
        <dbReference type="EMBL" id="PWN99221.1"/>
    </source>
</evidence>
<keyword evidence="4 7" id="KW-1133">Transmembrane helix</keyword>
<keyword evidence="3 7" id="KW-0812">Transmembrane</keyword>
<evidence type="ECO:0000256" key="1">
    <source>
        <dbReference type="ARBA" id="ARBA00004127"/>
    </source>
</evidence>
<evidence type="ECO:0000256" key="6">
    <source>
        <dbReference type="SAM" id="MobiDB-lite"/>
    </source>
</evidence>
<keyword evidence="10" id="KW-1185">Reference proteome</keyword>